<comment type="catalytic activity">
    <reaction evidence="4">
        <text>3-deoxy-alpha-D-manno-oct-2-ulosonate + CTP = CMP-3-deoxy-beta-D-manno-octulosonate + diphosphate</text>
        <dbReference type="Rhea" id="RHEA:23448"/>
        <dbReference type="ChEBI" id="CHEBI:33019"/>
        <dbReference type="ChEBI" id="CHEBI:37563"/>
        <dbReference type="ChEBI" id="CHEBI:85986"/>
        <dbReference type="ChEBI" id="CHEBI:85987"/>
        <dbReference type="EC" id="2.7.7.38"/>
    </reaction>
</comment>
<dbReference type="EC" id="2.7.7.38" evidence="4"/>
<comment type="function">
    <text evidence="4">Activates KDO (a required 8-carbon sugar) for incorporation into bacterial lipopolysaccharide in Gram-negative bacteria.</text>
</comment>
<dbReference type="PATRIC" id="fig|866536.3.peg.3484"/>
<evidence type="ECO:0000256" key="1">
    <source>
        <dbReference type="ARBA" id="ARBA00022679"/>
    </source>
</evidence>
<dbReference type="KEGG" id="bbd:Belba_3367"/>
<dbReference type="GO" id="GO:0008690">
    <property type="term" value="F:3-deoxy-manno-octulosonate cytidylyltransferase activity"/>
    <property type="evidence" value="ECO:0007669"/>
    <property type="project" value="UniProtKB-UniRule"/>
</dbReference>
<dbReference type="CDD" id="cd02517">
    <property type="entry name" value="CMP-KDO-Synthetase"/>
    <property type="match status" value="1"/>
</dbReference>
<comment type="pathway">
    <text evidence="4">Nucleotide-sugar biosynthesis; CMP-3-deoxy-D-manno-octulosonate biosynthesis; CMP-3-deoxy-D-manno-octulosonate from 3-deoxy-D-manno-octulosonate and CTP: step 1/1.</text>
</comment>
<dbReference type="AlphaFoldDB" id="I3Z9F2"/>
<comment type="pathway">
    <text evidence="4">Bacterial outer membrane biogenesis; lipopolysaccharide biosynthesis.</text>
</comment>
<dbReference type="NCBIfam" id="NF009905">
    <property type="entry name" value="PRK13368.1"/>
    <property type="match status" value="1"/>
</dbReference>
<dbReference type="PANTHER" id="PTHR42866">
    <property type="entry name" value="3-DEOXY-MANNO-OCTULOSONATE CYTIDYLYLTRANSFERASE"/>
    <property type="match status" value="1"/>
</dbReference>
<keyword evidence="2 4" id="KW-0548">Nucleotidyltransferase</keyword>
<dbReference type="InterPro" id="IPR004528">
    <property type="entry name" value="KdsB"/>
</dbReference>
<protein>
    <recommendedName>
        <fullName evidence="4">3-deoxy-manno-octulosonate cytidylyltransferase</fullName>
        <ecNumber evidence="4">2.7.7.38</ecNumber>
    </recommendedName>
    <alternativeName>
        <fullName evidence="4">CMP-2-keto-3-deoxyoctulosonic acid synthase</fullName>
        <shortName evidence="4">CKS</shortName>
        <shortName evidence="4">CMP-KDO synthase</shortName>
    </alternativeName>
</protein>
<keyword evidence="1 4" id="KW-0808">Transferase</keyword>
<keyword evidence="6" id="KW-1185">Reference proteome</keyword>
<dbReference type="InterPro" id="IPR029044">
    <property type="entry name" value="Nucleotide-diphossugar_trans"/>
</dbReference>
<gene>
    <name evidence="4" type="primary">kdsB</name>
    <name evidence="5" type="ordered locus">Belba_3367</name>
</gene>
<dbReference type="SUPFAM" id="SSF53448">
    <property type="entry name" value="Nucleotide-diphospho-sugar transferases"/>
    <property type="match status" value="1"/>
</dbReference>
<comment type="similarity">
    <text evidence="4">Belongs to the KdsB family.</text>
</comment>
<dbReference type="Pfam" id="PF02348">
    <property type="entry name" value="CTP_transf_3"/>
    <property type="match status" value="1"/>
</dbReference>
<dbReference type="RefSeq" id="WP_014773807.1">
    <property type="nucleotide sequence ID" value="NC_018010.1"/>
</dbReference>
<proteinExistence type="inferred from homology"/>
<evidence type="ECO:0000313" key="6">
    <source>
        <dbReference type="Proteomes" id="UP000006050"/>
    </source>
</evidence>
<dbReference type="STRING" id="866536.Belba_3367"/>
<dbReference type="PANTHER" id="PTHR42866:SF2">
    <property type="entry name" value="3-DEOXY-MANNO-OCTULOSONATE CYTIDYLYLTRANSFERASE, MITOCHONDRIAL"/>
    <property type="match status" value="1"/>
</dbReference>
<dbReference type="GO" id="GO:0009103">
    <property type="term" value="P:lipopolysaccharide biosynthetic process"/>
    <property type="evidence" value="ECO:0007669"/>
    <property type="project" value="UniProtKB-UniRule"/>
</dbReference>
<comment type="subcellular location">
    <subcellularLocation>
        <location evidence="4">Cytoplasm</location>
    </subcellularLocation>
</comment>
<evidence type="ECO:0000313" key="5">
    <source>
        <dbReference type="EMBL" id="AFL85870.1"/>
    </source>
</evidence>
<dbReference type="GO" id="GO:0005829">
    <property type="term" value="C:cytosol"/>
    <property type="evidence" value="ECO:0007669"/>
    <property type="project" value="TreeGrafter"/>
</dbReference>
<dbReference type="GO" id="GO:0033468">
    <property type="term" value="P:CMP-keto-3-deoxy-D-manno-octulosonic acid biosynthetic process"/>
    <property type="evidence" value="ECO:0007669"/>
    <property type="project" value="UniProtKB-UniRule"/>
</dbReference>
<keyword evidence="3 4" id="KW-0448">Lipopolysaccharide biosynthesis</keyword>
<reference evidence="6" key="1">
    <citation type="submission" date="2012-06" db="EMBL/GenBank/DDBJ databases">
        <title>The complete genome of Belliella baltica DSM 15883.</title>
        <authorList>
            <person name="Lucas S."/>
            <person name="Copeland A."/>
            <person name="Lapidus A."/>
            <person name="Goodwin L."/>
            <person name="Pitluck S."/>
            <person name="Peters L."/>
            <person name="Mikhailova N."/>
            <person name="Davenport K."/>
            <person name="Kyrpides N."/>
            <person name="Mavromatis K."/>
            <person name="Pagani I."/>
            <person name="Ivanova N."/>
            <person name="Ovchinnikova G."/>
            <person name="Zeytun A."/>
            <person name="Detter J.C."/>
            <person name="Han C."/>
            <person name="Land M."/>
            <person name="Hauser L."/>
            <person name="Markowitz V."/>
            <person name="Cheng J.-F."/>
            <person name="Hugenholtz P."/>
            <person name="Woyke T."/>
            <person name="Wu D."/>
            <person name="Tindall B."/>
            <person name="Pomrenke H."/>
            <person name="Brambilla E."/>
            <person name="Klenk H.-P."/>
            <person name="Eisen J.A."/>
        </authorList>
    </citation>
    <scope>NUCLEOTIDE SEQUENCE [LARGE SCALE GENOMIC DNA]</scope>
    <source>
        <strain evidence="6">DSM 15883 / CIP 108006 / LMG 21964 / BA134</strain>
    </source>
</reference>
<organism evidence="5 6">
    <name type="scientific">Belliella baltica (strain DSM 15883 / CIP 108006 / LMG 21964 / BA134)</name>
    <dbReference type="NCBI Taxonomy" id="866536"/>
    <lineage>
        <taxon>Bacteria</taxon>
        <taxon>Pseudomonadati</taxon>
        <taxon>Bacteroidota</taxon>
        <taxon>Cytophagia</taxon>
        <taxon>Cytophagales</taxon>
        <taxon>Cyclobacteriaceae</taxon>
        <taxon>Belliella</taxon>
    </lineage>
</organism>
<sequence length="245" mass="28172">MKKIKIAALIPARFASTRLHAKLIQDLCGFSVIQTTFLSAQEIGIFDRIIIATDHKTIQTQIVELGGEVFLSSQNHESGSDRIAEAAVDLDCDLIINIQGDEPFLDKETLLRLIEAFKSNDVQVASLMFEISEEEAKNPNAVKVVFDHNYNALYFSRSLIPYDRDKKQNVKYWKHMGIYGYKKDFLLQFTKWEKSQLEKSEMLEQLRILENGSKIRMVQTSHQAISIDTIQDLEQARNFLKNKRS</sequence>
<dbReference type="NCBIfam" id="TIGR00466">
    <property type="entry name" value="kdsB"/>
    <property type="match status" value="1"/>
</dbReference>
<evidence type="ECO:0000256" key="2">
    <source>
        <dbReference type="ARBA" id="ARBA00022695"/>
    </source>
</evidence>
<dbReference type="InterPro" id="IPR003329">
    <property type="entry name" value="Cytidylyl_trans"/>
</dbReference>
<dbReference type="EMBL" id="CP003281">
    <property type="protein sequence ID" value="AFL85870.1"/>
    <property type="molecule type" value="Genomic_DNA"/>
</dbReference>
<name>I3Z9F2_BELBD</name>
<dbReference type="Gene3D" id="3.90.550.10">
    <property type="entry name" value="Spore Coat Polysaccharide Biosynthesis Protein SpsA, Chain A"/>
    <property type="match status" value="1"/>
</dbReference>
<dbReference type="HAMAP" id="MF_00057">
    <property type="entry name" value="KdsB"/>
    <property type="match status" value="1"/>
</dbReference>
<dbReference type="NCBIfam" id="NF003952">
    <property type="entry name" value="PRK05450.1-5"/>
    <property type="match status" value="1"/>
</dbReference>
<accession>I3Z9F2</accession>
<evidence type="ECO:0000256" key="3">
    <source>
        <dbReference type="ARBA" id="ARBA00022985"/>
    </source>
</evidence>
<dbReference type="HOGENOM" id="CLU_065038_0_1_10"/>
<dbReference type="Proteomes" id="UP000006050">
    <property type="component" value="Chromosome"/>
</dbReference>
<evidence type="ECO:0000256" key="4">
    <source>
        <dbReference type="HAMAP-Rule" id="MF_00057"/>
    </source>
</evidence>
<dbReference type="UniPathway" id="UPA00358">
    <property type="reaction ID" value="UER00476"/>
</dbReference>
<dbReference type="UniPathway" id="UPA00030"/>
<keyword evidence="4" id="KW-0963">Cytoplasm</keyword>
<dbReference type="eggNOG" id="COG1212">
    <property type="taxonomic scope" value="Bacteria"/>
</dbReference>